<name>A0A098Y1N2_9ACTN</name>
<proteinExistence type="predicted"/>
<dbReference type="STRING" id="1522368.IN07_24140"/>
<sequence length="92" mass="10215">MGADAGRPPAELLTFDVRDWLEEVSNDDHALRVARARQRHQAACEAWTAATGLSVLRPMHGESWRDYRRRVGPSPTASAAVMKARLIAHIDP</sequence>
<protein>
    <submittedName>
        <fullName evidence="1">Uncharacterized protein</fullName>
    </submittedName>
</protein>
<comment type="caution">
    <text evidence="1">The sequence shown here is derived from an EMBL/GenBank/DDBJ whole genome shotgun (WGS) entry which is preliminary data.</text>
</comment>
<dbReference type="Proteomes" id="UP000029713">
    <property type="component" value="Unassembled WGS sequence"/>
</dbReference>
<gene>
    <name evidence="1" type="ORF">IN07_24140</name>
</gene>
<evidence type="ECO:0000313" key="1">
    <source>
        <dbReference type="EMBL" id="KGH43231.1"/>
    </source>
</evidence>
<organism evidence="1 2">
    <name type="scientific">Modestobacter caceresii</name>
    <dbReference type="NCBI Taxonomy" id="1522368"/>
    <lineage>
        <taxon>Bacteria</taxon>
        <taxon>Bacillati</taxon>
        <taxon>Actinomycetota</taxon>
        <taxon>Actinomycetes</taxon>
        <taxon>Geodermatophilales</taxon>
        <taxon>Geodermatophilaceae</taxon>
        <taxon>Modestobacter</taxon>
    </lineage>
</organism>
<evidence type="ECO:0000313" key="2">
    <source>
        <dbReference type="Proteomes" id="UP000029713"/>
    </source>
</evidence>
<reference evidence="1 2" key="1">
    <citation type="submission" date="2014-07" db="EMBL/GenBank/DDBJ databases">
        <title>Biosystematic studies on Modestobacter strains isolated from extreme hyper-arid desert soil and from historic building.</title>
        <authorList>
            <person name="Bukarasam K."/>
            <person name="Bull A."/>
            <person name="Girard G."/>
            <person name="van Wezel G."/>
            <person name="Goodfellow M."/>
        </authorList>
    </citation>
    <scope>NUCLEOTIDE SEQUENCE [LARGE SCALE GENOMIC DNA]</scope>
    <source>
        <strain evidence="1 2">KNN45-2b</strain>
    </source>
</reference>
<accession>A0A098Y1N2</accession>
<dbReference type="EMBL" id="JPMX01000139">
    <property type="protein sequence ID" value="KGH43231.1"/>
    <property type="molecule type" value="Genomic_DNA"/>
</dbReference>
<dbReference type="AlphaFoldDB" id="A0A098Y1N2"/>
<keyword evidence="2" id="KW-1185">Reference proteome</keyword>